<feature type="region of interest" description="Disordered" evidence="7">
    <location>
        <begin position="631"/>
        <end position="650"/>
    </location>
</feature>
<comment type="subcellular location">
    <subcellularLocation>
        <location evidence="1">Fimbrium</location>
    </subcellularLocation>
</comment>
<evidence type="ECO:0000313" key="9">
    <source>
        <dbReference type="EMBL" id="ONM43237.1"/>
    </source>
</evidence>
<dbReference type="Proteomes" id="UP000242847">
    <property type="component" value="Unassembled WGS sequence"/>
</dbReference>
<evidence type="ECO:0000256" key="6">
    <source>
        <dbReference type="ARBA" id="ARBA00023263"/>
    </source>
</evidence>
<comment type="caution">
    <text evidence="9">The sequence shown here is derived from an EMBL/GenBank/DDBJ whole genome shotgun (WGS) entry which is preliminary data.</text>
</comment>
<dbReference type="InterPro" id="IPR015943">
    <property type="entry name" value="WD40/YVTN_repeat-like_dom_sf"/>
</dbReference>
<keyword evidence="5" id="KW-0106">Calcium</keyword>
<gene>
    <name evidence="9" type="ORF">BXT89_13745</name>
</gene>
<evidence type="ECO:0000256" key="7">
    <source>
        <dbReference type="SAM" id="MobiDB-lite"/>
    </source>
</evidence>
<dbReference type="InterPro" id="IPR008707">
    <property type="entry name" value="B-propeller_PilY1"/>
</dbReference>
<accession>A0A1S8DFQ5</accession>
<dbReference type="GO" id="GO:0009289">
    <property type="term" value="C:pilus"/>
    <property type="evidence" value="ECO:0007669"/>
    <property type="project" value="UniProtKB-SubCell"/>
</dbReference>
<dbReference type="AlphaFoldDB" id="A0A1S8DFQ5"/>
<dbReference type="STRING" id="254161.SAMN05216256_12633"/>
<proteinExistence type="inferred from homology"/>
<sequence length="678" mass="72360">MQGVSAAGGGSTYNSDNADSLLLAFQSTLDLIADEASTMVSPGVAVSQSQRFQHLDEMYFSLFKPLQNSFWNGNLKRYRVEVDDGEATFYDASGSNAMTGSEFSSSARSWWSRSVDGADIMLGGARDRLQTTSRRLFYTAAPGGSLRRFDLNDFTNAQLLLPPEATDAVRGNVERELLNMWGDPLHSRPLMVNYGGTTVGEDFVEDNIVFVSTNAGMLHAIDTSNGDEKFAFMPYEFISKASSYTVNRPPLAGGNKRQTYGLDGSWSVLRQPGASLEDAPSKVMIYGGMRRGGNSYFALDVTNVSSPQLAWQISGGTGDFVDLGQTWSTPKVARFPTSDGGSIPVVIFGGGYSPADHDDHKERRAQDEKGNAIYVVNANTGELVWSAGSRSGNVATTVSSMTHSIPGSIAVVDADSDGVVDHLYFADLGGQLFRADIDGSEAGAHSVTLLARLGGTGENHRRFYEQPTVSYVRDGAYSSYYVSLASGYRSHPLDVDAQDALFVLRDREPFGGPAKSAATLGDFTNVSTGAEPDTTKRGWYMALNKAEGEKSLSSPAVFNYEVLFTTYSPATSSDDEADPCSVSYGQSYLHRVNLLTGQGERYTLLQPGLPPGVTVLFGEDGDTAIVVGTETIPEGAGGGGGGGGGGTLRDLRHGRWMQLTPDAAGAIKLPQDEGGEGD</sequence>
<dbReference type="Gene3D" id="2.130.10.10">
    <property type="entry name" value="YVTN repeat-like/Quinoprotein amine dehydrogenase"/>
    <property type="match status" value="1"/>
</dbReference>
<dbReference type="Pfam" id="PF05567">
    <property type="entry name" value="T4P_PilY1"/>
    <property type="match status" value="1"/>
</dbReference>
<dbReference type="GO" id="GO:0046872">
    <property type="term" value="F:metal ion binding"/>
    <property type="evidence" value="ECO:0007669"/>
    <property type="project" value="UniProtKB-KW"/>
</dbReference>
<comment type="similarity">
    <text evidence="2">Belongs to the PilY1 family.</text>
</comment>
<name>A0A1S8DFQ5_9GAMM</name>
<keyword evidence="3" id="KW-1029">Fimbrium biogenesis</keyword>
<evidence type="ECO:0000256" key="4">
    <source>
        <dbReference type="ARBA" id="ARBA00022723"/>
    </source>
</evidence>
<evidence type="ECO:0000256" key="5">
    <source>
        <dbReference type="ARBA" id="ARBA00022837"/>
    </source>
</evidence>
<organism evidence="9 10">
    <name type="scientific">Halopseudomonas pachastrellae</name>
    <dbReference type="NCBI Taxonomy" id="254161"/>
    <lineage>
        <taxon>Bacteria</taxon>
        <taxon>Pseudomonadati</taxon>
        <taxon>Pseudomonadota</taxon>
        <taxon>Gammaproteobacteria</taxon>
        <taxon>Pseudomonadales</taxon>
        <taxon>Pseudomonadaceae</taxon>
        <taxon>Halopseudomonas</taxon>
    </lineage>
</organism>
<keyword evidence="4" id="KW-0479">Metal-binding</keyword>
<keyword evidence="6" id="KW-0281">Fimbrium</keyword>
<dbReference type="EMBL" id="MUBC01000032">
    <property type="protein sequence ID" value="ONM43237.1"/>
    <property type="molecule type" value="Genomic_DNA"/>
</dbReference>
<keyword evidence="10" id="KW-1185">Reference proteome</keyword>
<protein>
    <recommendedName>
        <fullName evidence="8">PilY1 beta-propeller domain-containing protein</fullName>
    </recommendedName>
</protein>
<evidence type="ECO:0000256" key="3">
    <source>
        <dbReference type="ARBA" id="ARBA00022558"/>
    </source>
</evidence>
<feature type="domain" description="PilY1 beta-propeller" evidence="8">
    <location>
        <begin position="207"/>
        <end position="437"/>
    </location>
</feature>
<dbReference type="InterPro" id="IPR011047">
    <property type="entry name" value="Quinoprotein_ADH-like_sf"/>
</dbReference>
<evidence type="ECO:0000259" key="8">
    <source>
        <dbReference type="Pfam" id="PF05567"/>
    </source>
</evidence>
<evidence type="ECO:0000256" key="2">
    <source>
        <dbReference type="ARBA" id="ARBA00008387"/>
    </source>
</evidence>
<evidence type="ECO:0000313" key="10">
    <source>
        <dbReference type="Proteomes" id="UP000242847"/>
    </source>
</evidence>
<dbReference type="SUPFAM" id="SSF50998">
    <property type="entry name" value="Quinoprotein alcohol dehydrogenase-like"/>
    <property type="match status" value="1"/>
</dbReference>
<feature type="compositionally biased region" description="Gly residues" evidence="7">
    <location>
        <begin position="635"/>
        <end position="647"/>
    </location>
</feature>
<evidence type="ECO:0000256" key="1">
    <source>
        <dbReference type="ARBA" id="ARBA00004561"/>
    </source>
</evidence>
<reference evidence="9 10" key="1">
    <citation type="submission" date="2017-01" db="EMBL/GenBank/DDBJ databases">
        <title>Draft genome sequence of Pseudomonas pachastrellae type strain CCUG 46540T from a deep sea.</title>
        <authorList>
            <person name="Gomila M."/>
            <person name="Mulet M."/>
            <person name="Lalucat J."/>
            <person name="Garcia-Valdes E."/>
        </authorList>
    </citation>
    <scope>NUCLEOTIDE SEQUENCE [LARGE SCALE GENOMIC DNA]</scope>
    <source>
        <strain evidence="9 10">CCUG 46540</strain>
    </source>
</reference>